<dbReference type="InterPro" id="IPR016181">
    <property type="entry name" value="Acyl_CoA_acyltransferase"/>
</dbReference>
<keyword evidence="2" id="KW-1185">Reference proteome</keyword>
<reference evidence="1 2" key="1">
    <citation type="submission" date="2018-08" db="EMBL/GenBank/DDBJ databases">
        <title>A genome reference for cultivated species of the human gut microbiota.</title>
        <authorList>
            <person name="Zou Y."/>
            <person name="Xue W."/>
            <person name="Luo G."/>
        </authorList>
    </citation>
    <scope>NUCLEOTIDE SEQUENCE [LARGE SCALE GENOMIC DNA]</scope>
    <source>
        <strain evidence="1 2">AF42-9</strain>
    </source>
</reference>
<dbReference type="PROSITE" id="PS51186">
    <property type="entry name" value="GNAT"/>
    <property type="match status" value="1"/>
</dbReference>
<dbReference type="RefSeq" id="WP_007899148.1">
    <property type="nucleotide sequence ID" value="NZ_BRDO01000022.1"/>
</dbReference>
<dbReference type="PANTHER" id="PTHR43415:SF3">
    <property type="entry name" value="GNAT-FAMILY ACETYLTRANSFERASE"/>
    <property type="match status" value="1"/>
</dbReference>
<dbReference type="AlphaFoldDB" id="A0A3C0CEA2"/>
<evidence type="ECO:0000313" key="2">
    <source>
        <dbReference type="Proteomes" id="UP000286598"/>
    </source>
</evidence>
<gene>
    <name evidence="1" type="ORF">DW060_10340</name>
</gene>
<name>A0A3C0CEA2_9BACT</name>
<dbReference type="Proteomes" id="UP000286598">
    <property type="component" value="Unassembled WGS sequence"/>
</dbReference>
<dbReference type="PANTHER" id="PTHR43415">
    <property type="entry name" value="SPERMIDINE N(1)-ACETYLTRANSFERASE"/>
    <property type="match status" value="1"/>
</dbReference>
<proteinExistence type="predicted"/>
<dbReference type="EMBL" id="QRNO01000059">
    <property type="protein sequence ID" value="RHK48596.1"/>
    <property type="molecule type" value="Genomic_DNA"/>
</dbReference>
<keyword evidence="1" id="KW-0808">Transferase</keyword>
<dbReference type="GO" id="GO:0016747">
    <property type="term" value="F:acyltransferase activity, transferring groups other than amino-acyl groups"/>
    <property type="evidence" value="ECO:0007669"/>
    <property type="project" value="InterPro"/>
</dbReference>
<evidence type="ECO:0000313" key="1">
    <source>
        <dbReference type="EMBL" id="RHK48596.1"/>
    </source>
</evidence>
<protein>
    <submittedName>
        <fullName evidence="1">N-acetyltransferase</fullName>
    </submittedName>
</protein>
<dbReference type="Gene3D" id="3.40.630.30">
    <property type="match status" value="1"/>
</dbReference>
<dbReference type="InterPro" id="IPR000182">
    <property type="entry name" value="GNAT_dom"/>
</dbReference>
<dbReference type="OrthoDB" id="893030at2"/>
<accession>A0A3C0CEA2</accession>
<organism evidence="1 2">
    <name type="scientific">Leyella stercorea</name>
    <dbReference type="NCBI Taxonomy" id="363265"/>
    <lineage>
        <taxon>Bacteria</taxon>
        <taxon>Pseudomonadati</taxon>
        <taxon>Bacteroidota</taxon>
        <taxon>Bacteroidia</taxon>
        <taxon>Bacteroidales</taxon>
        <taxon>Prevotellaceae</taxon>
        <taxon>Leyella</taxon>
    </lineage>
</organism>
<dbReference type="SUPFAM" id="SSF55729">
    <property type="entry name" value="Acyl-CoA N-acyltransferases (Nat)"/>
    <property type="match status" value="1"/>
</dbReference>
<dbReference type="GeneID" id="78336965"/>
<comment type="caution">
    <text evidence="1">The sequence shown here is derived from an EMBL/GenBank/DDBJ whole genome shotgun (WGS) entry which is preliminary data.</text>
</comment>
<sequence>MNTPPDTVTTNTPRVALRAMEPEDLDWLYAVENNREVWNVGNTNVPYSRYVLHDYIANATNDIYNDGQVRLIVENEEHELIGMVDVFDFNAQHRRAEVSIVVRKEYRRKGYAAAAIDQILDYSLHILHLHQLYAVVAEDNEASLALFLKKNFQTHNRLKEWLFDGVKYTDAIVLQKIL</sequence>
<dbReference type="CDD" id="cd04301">
    <property type="entry name" value="NAT_SF"/>
    <property type="match status" value="1"/>
</dbReference>
<dbReference type="Pfam" id="PF13302">
    <property type="entry name" value="Acetyltransf_3"/>
    <property type="match status" value="1"/>
</dbReference>